<proteinExistence type="predicted"/>
<feature type="region of interest" description="Disordered" evidence="1">
    <location>
        <begin position="247"/>
        <end position="292"/>
    </location>
</feature>
<dbReference type="Proteomes" id="UP000422736">
    <property type="component" value="Chromosome 8"/>
</dbReference>
<dbReference type="InterPro" id="IPR037504">
    <property type="entry name" value="PSI_induc_2"/>
</dbReference>
<keyword evidence="2" id="KW-0472">Membrane</keyword>
<dbReference type="PANTHER" id="PTHR40018">
    <property type="entry name" value="[PSI+] INDUCTION PROTEIN 2"/>
    <property type="match status" value="1"/>
</dbReference>
<dbReference type="PANTHER" id="PTHR40018:SF1">
    <property type="entry name" value="[PSI+] INDUCTION PROTEIN 2"/>
    <property type="match status" value="1"/>
</dbReference>
<organism evidence="3 4">
    <name type="scientific">Kluyveromyces marxianus</name>
    <name type="common">Yeast</name>
    <name type="synonym">Candida kefyr</name>
    <dbReference type="NCBI Taxonomy" id="4911"/>
    <lineage>
        <taxon>Eukaryota</taxon>
        <taxon>Fungi</taxon>
        <taxon>Dikarya</taxon>
        <taxon>Ascomycota</taxon>
        <taxon>Saccharomycotina</taxon>
        <taxon>Saccharomycetes</taxon>
        <taxon>Saccharomycetales</taxon>
        <taxon>Saccharomycetaceae</taxon>
        <taxon>Kluyveromyces</taxon>
    </lineage>
</organism>
<reference evidence="3 4" key="2">
    <citation type="submission" date="2019-11" db="EMBL/GenBank/DDBJ databases">
        <authorList>
            <person name="Lu H."/>
        </authorList>
    </citation>
    <scope>NUCLEOTIDE SEQUENCE [LARGE SCALE GENOMIC DNA]</scope>
    <source>
        <strain evidence="3 4">FIM1</strain>
    </source>
</reference>
<keyword evidence="2" id="KW-0812">Transmembrane</keyword>
<evidence type="ECO:0000256" key="2">
    <source>
        <dbReference type="SAM" id="Phobius"/>
    </source>
</evidence>
<feature type="transmembrane region" description="Helical" evidence="2">
    <location>
        <begin position="44"/>
        <end position="68"/>
    </location>
</feature>
<reference evidence="3 4" key="1">
    <citation type="submission" date="2016-03" db="EMBL/GenBank/DDBJ databases">
        <title>How can Kluyveromyces marxianus grow so fast - potential evolutionary course in Saccharomyces Complex revealed by comparative genomics.</title>
        <authorList>
            <person name="Mo W."/>
            <person name="Lu W."/>
            <person name="Yang X."/>
            <person name="Qi J."/>
            <person name="Lv H."/>
        </authorList>
    </citation>
    <scope>NUCLEOTIDE SEQUENCE [LARGE SCALE GENOMIC DNA]</scope>
    <source>
        <strain evidence="3 4">FIM1</strain>
    </source>
</reference>
<dbReference type="EMBL" id="CP015060">
    <property type="protein sequence ID" value="QGN17805.1"/>
    <property type="molecule type" value="Genomic_DNA"/>
</dbReference>
<feature type="region of interest" description="Disordered" evidence="1">
    <location>
        <begin position="183"/>
        <end position="219"/>
    </location>
</feature>
<keyword evidence="2" id="KW-1133">Transmembrane helix</keyword>
<evidence type="ECO:0000313" key="4">
    <source>
        <dbReference type="Proteomes" id="UP000422736"/>
    </source>
</evidence>
<evidence type="ECO:0000313" key="3">
    <source>
        <dbReference type="EMBL" id="QGN17805.1"/>
    </source>
</evidence>
<evidence type="ECO:0000256" key="1">
    <source>
        <dbReference type="SAM" id="MobiDB-lite"/>
    </source>
</evidence>
<sequence length="292" mass="32525">MDVDVLEEFANRQLYVRGFFHDVKNTTRSFKSWDKCMDDKPCKIIAIVGIVLAAIFGMYLVGGLLYFLRSGVTNISEFICWCCFCKNRSGGAAPGNDGYRGQPPAPPMVVYQPIRDPDPGYGGYDGYRGGPDVRRGRGNKGYYDERLSRSSDLDVAESYDLEAQKDPFNKKGNYRQSEDTIPMQSYHPNLASPNQYQEPSPSHSPVRGNTGSTYFQPSTNYYVPKSNSHGADNGNVFYENTAYQPDRTMSTATANANANPPPAGGYQNFTSRAPFPQDDDRDTPGFNRYGGY</sequence>
<accession>A0ABX6EZN2</accession>
<protein>
    <submittedName>
        <fullName evidence="3">[PSI+] induction protein 2</fullName>
    </submittedName>
</protein>
<keyword evidence="4" id="KW-1185">Reference proteome</keyword>
<gene>
    <name evidence="3" type="primary">PIN2</name>
    <name evidence="3" type="ORF">FIM1_5014</name>
</gene>
<name>A0ABX6EZN2_KLUMA</name>